<feature type="region of interest" description="Disordered" evidence="1">
    <location>
        <begin position="141"/>
        <end position="172"/>
    </location>
</feature>
<organism evidence="3">
    <name type="scientific">Odontella aurita</name>
    <dbReference type="NCBI Taxonomy" id="265563"/>
    <lineage>
        <taxon>Eukaryota</taxon>
        <taxon>Sar</taxon>
        <taxon>Stramenopiles</taxon>
        <taxon>Ochrophyta</taxon>
        <taxon>Bacillariophyta</taxon>
        <taxon>Mediophyceae</taxon>
        <taxon>Biddulphiophycidae</taxon>
        <taxon>Eupodiscales</taxon>
        <taxon>Odontellaceae</taxon>
        <taxon>Odontella</taxon>
    </lineage>
</organism>
<evidence type="ECO:0000313" key="3">
    <source>
        <dbReference type="EMBL" id="CAE2218102.1"/>
    </source>
</evidence>
<sequence>MGYWGQLIYIFFPIPVFCLVLLSLAWPRSLERAGSRLVSKIFFTEIRAGPFHVKLLYLFFAISLLVFVGTVRALGAGPAPCRTCVVAGETLWYGKAMKFRAERNFWLSLFNVILWMLVWVIHHDRMQILKLKDRLSELEATATADGSEKETPADKATSEEVKEKSDEAKKAD</sequence>
<feature type="transmembrane region" description="Helical" evidence="2">
    <location>
        <begin position="6"/>
        <end position="26"/>
    </location>
</feature>
<evidence type="ECO:0000256" key="2">
    <source>
        <dbReference type="SAM" id="Phobius"/>
    </source>
</evidence>
<feature type="transmembrane region" description="Helical" evidence="2">
    <location>
        <begin position="105"/>
        <end position="122"/>
    </location>
</feature>
<evidence type="ECO:0008006" key="4">
    <source>
        <dbReference type="Google" id="ProtNLM"/>
    </source>
</evidence>
<dbReference type="AlphaFoldDB" id="A0A7S4I485"/>
<gene>
    <name evidence="3" type="ORF">OAUR00152_LOCUS7250</name>
</gene>
<accession>A0A7S4I485</accession>
<dbReference type="EMBL" id="HBKQ01010801">
    <property type="protein sequence ID" value="CAE2218102.1"/>
    <property type="molecule type" value="Transcribed_RNA"/>
</dbReference>
<proteinExistence type="predicted"/>
<evidence type="ECO:0000256" key="1">
    <source>
        <dbReference type="SAM" id="MobiDB-lite"/>
    </source>
</evidence>
<keyword evidence="2" id="KW-0812">Transmembrane</keyword>
<keyword evidence="2" id="KW-1133">Transmembrane helix</keyword>
<reference evidence="3" key="1">
    <citation type="submission" date="2021-01" db="EMBL/GenBank/DDBJ databases">
        <authorList>
            <person name="Corre E."/>
            <person name="Pelletier E."/>
            <person name="Niang G."/>
            <person name="Scheremetjew M."/>
            <person name="Finn R."/>
            <person name="Kale V."/>
            <person name="Holt S."/>
            <person name="Cochrane G."/>
            <person name="Meng A."/>
            <person name="Brown T."/>
            <person name="Cohen L."/>
        </authorList>
    </citation>
    <scope>NUCLEOTIDE SEQUENCE</scope>
    <source>
        <strain evidence="3">Isolate 1302-5</strain>
    </source>
</reference>
<name>A0A7S4I485_9STRA</name>
<feature type="compositionally biased region" description="Basic and acidic residues" evidence="1">
    <location>
        <begin position="146"/>
        <end position="172"/>
    </location>
</feature>
<feature type="transmembrane region" description="Helical" evidence="2">
    <location>
        <begin position="55"/>
        <end position="75"/>
    </location>
</feature>
<keyword evidence="2" id="KW-0472">Membrane</keyword>
<protein>
    <recommendedName>
        <fullName evidence="4">BAP29/BAP31 transmembrane domain-containing protein</fullName>
    </recommendedName>
</protein>